<dbReference type="AlphaFoldDB" id="A0A9J6AUD9"/>
<evidence type="ECO:0000256" key="1">
    <source>
        <dbReference type="SAM" id="MobiDB-lite"/>
    </source>
</evidence>
<sequence>MALHGDGFTSIPAAQPSDSTKSAEEIIGFANNQWVDKVVEEEEDLEEDPEEDSEEDPEEDLEEDPKEDLEEDPKDPKEDM</sequence>
<gene>
    <name evidence="2" type="ORF">H5410_013179</name>
</gene>
<dbReference type="Proteomes" id="UP000824120">
    <property type="component" value="Chromosome 2"/>
</dbReference>
<reference evidence="2 3" key="1">
    <citation type="submission" date="2020-09" db="EMBL/GenBank/DDBJ databases">
        <title>De no assembly of potato wild relative species, Solanum commersonii.</title>
        <authorList>
            <person name="Cho K."/>
        </authorList>
    </citation>
    <scope>NUCLEOTIDE SEQUENCE [LARGE SCALE GENOMIC DNA]</scope>
    <source>
        <strain evidence="2">LZ3.2</strain>
        <tissue evidence="2">Leaf</tissue>
    </source>
</reference>
<feature type="compositionally biased region" description="Acidic residues" evidence="1">
    <location>
        <begin position="39"/>
        <end position="73"/>
    </location>
</feature>
<protein>
    <submittedName>
        <fullName evidence="2">Uncharacterized protein</fullName>
    </submittedName>
</protein>
<proteinExistence type="predicted"/>
<accession>A0A9J6AUD9</accession>
<organism evidence="2 3">
    <name type="scientific">Solanum commersonii</name>
    <name type="common">Commerson's wild potato</name>
    <name type="synonym">Commerson's nightshade</name>
    <dbReference type="NCBI Taxonomy" id="4109"/>
    <lineage>
        <taxon>Eukaryota</taxon>
        <taxon>Viridiplantae</taxon>
        <taxon>Streptophyta</taxon>
        <taxon>Embryophyta</taxon>
        <taxon>Tracheophyta</taxon>
        <taxon>Spermatophyta</taxon>
        <taxon>Magnoliopsida</taxon>
        <taxon>eudicotyledons</taxon>
        <taxon>Gunneridae</taxon>
        <taxon>Pentapetalae</taxon>
        <taxon>asterids</taxon>
        <taxon>lamiids</taxon>
        <taxon>Solanales</taxon>
        <taxon>Solanaceae</taxon>
        <taxon>Solanoideae</taxon>
        <taxon>Solaneae</taxon>
        <taxon>Solanum</taxon>
    </lineage>
</organism>
<comment type="caution">
    <text evidence="2">The sequence shown here is derived from an EMBL/GenBank/DDBJ whole genome shotgun (WGS) entry which is preliminary data.</text>
</comment>
<dbReference type="EMBL" id="JACXVP010000002">
    <property type="protein sequence ID" value="KAG5627961.1"/>
    <property type="molecule type" value="Genomic_DNA"/>
</dbReference>
<keyword evidence="3" id="KW-1185">Reference proteome</keyword>
<name>A0A9J6AUD9_SOLCO</name>
<evidence type="ECO:0000313" key="2">
    <source>
        <dbReference type="EMBL" id="KAG5627961.1"/>
    </source>
</evidence>
<feature type="region of interest" description="Disordered" evidence="1">
    <location>
        <begin position="1"/>
        <end position="80"/>
    </location>
</feature>
<evidence type="ECO:0000313" key="3">
    <source>
        <dbReference type="Proteomes" id="UP000824120"/>
    </source>
</evidence>